<dbReference type="HOGENOM" id="CLU_048953_9_0_11"/>
<feature type="compositionally biased region" description="Low complexity" evidence="1">
    <location>
        <begin position="257"/>
        <end position="270"/>
    </location>
</feature>
<sequence length="281" mass="30577">MSERTDTARLDVERYRAEGLVIAPEPIPAEVLDDVRSDLVDYLRDDPSDVPDFVPDLMASGFGLRYGSHPVLLDAVSAVLGDDVLLWACGMFGKPARVGKPTPWHQDGHYWPIRPLATCTVWLALDRSGPHNGGLRYVAGSHRARTLLGHQRSDGRDTTLNQGLELDEPQRAAVRVAELEPGHFSLHDVHLVHGSSANVSGARRAGITFRYMPATSYYDRDLARRQHRELGVPDISGRVLHRVRGVDRTGRNDTVDATAGPWTAAAAPAGGPAPPVSGRPS</sequence>
<dbReference type="EMBL" id="CT573213">
    <property type="protein sequence ID" value="CAJ58974.1"/>
    <property type="molecule type" value="Genomic_DNA"/>
</dbReference>
<dbReference type="GO" id="GO:0005506">
    <property type="term" value="F:iron ion binding"/>
    <property type="evidence" value="ECO:0007669"/>
    <property type="project" value="UniProtKB-ARBA"/>
</dbReference>
<dbReference type="eggNOG" id="COG5285">
    <property type="taxonomic scope" value="Bacteria"/>
</dbReference>
<dbReference type="InterPro" id="IPR008775">
    <property type="entry name" value="Phytyl_CoA_dOase-like"/>
</dbReference>
<protein>
    <submittedName>
        <fullName evidence="2">Phytanoyl-CoA dioxygenase</fullName>
        <ecNumber evidence="2">1.14.11.18</ecNumber>
    </submittedName>
</protein>
<feature type="region of interest" description="Disordered" evidence="1">
    <location>
        <begin position="246"/>
        <end position="281"/>
    </location>
</feature>
<dbReference type="AlphaFoldDB" id="Q0RTX3"/>
<proteinExistence type="predicted"/>
<evidence type="ECO:0000256" key="1">
    <source>
        <dbReference type="SAM" id="MobiDB-lite"/>
    </source>
</evidence>
<dbReference type="Proteomes" id="UP000000657">
    <property type="component" value="Chromosome"/>
</dbReference>
<evidence type="ECO:0000313" key="3">
    <source>
        <dbReference type="Proteomes" id="UP000000657"/>
    </source>
</evidence>
<dbReference type="STRING" id="326424.FRAAL0297"/>
<keyword evidence="2" id="KW-0223">Dioxygenase</keyword>
<feature type="compositionally biased region" description="Pro residues" evidence="1">
    <location>
        <begin position="271"/>
        <end position="281"/>
    </location>
</feature>
<dbReference type="PANTHER" id="PTHR20883">
    <property type="entry name" value="PHYTANOYL-COA DIOXYGENASE DOMAIN CONTAINING 1"/>
    <property type="match status" value="1"/>
</dbReference>
<name>Q0RTX3_FRAAA</name>
<dbReference type="PANTHER" id="PTHR20883:SF48">
    <property type="entry name" value="ECTOINE DIOXYGENASE"/>
    <property type="match status" value="1"/>
</dbReference>
<keyword evidence="3" id="KW-1185">Reference proteome</keyword>
<evidence type="ECO:0000313" key="2">
    <source>
        <dbReference type="EMBL" id="CAJ58974.1"/>
    </source>
</evidence>
<dbReference type="KEGG" id="fal:FRAAL0297"/>
<gene>
    <name evidence="2" type="ordered locus">FRAAL0297</name>
</gene>
<dbReference type="GO" id="GO:0048244">
    <property type="term" value="F:phytanoyl-CoA dioxygenase activity"/>
    <property type="evidence" value="ECO:0007669"/>
    <property type="project" value="UniProtKB-EC"/>
</dbReference>
<dbReference type="Gene3D" id="2.60.120.620">
    <property type="entry name" value="q2cbj1_9rhob like domain"/>
    <property type="match status" value="1"/>
</dbReference>
<dbReference type="SUPFAM" id="SSF51197">
    <property type="entry name" value="Clavaminate synthase-like"/>
    <property type="match status" value="1"/>
</dbReference>
<dbReference type="EC" id="1.14.11.18" evidence="2"/>
<keyword evidence="2" id="KW-0560">Oxidoreductase</keyword>
<accession>Q0RTX3</accession>
<reference evidence="2 3" key="1">
    <citation type="journal article" date="2007" name="Genome Res.">
        <title>Genome characteristics of facultatively symbiotic Frankia sp. strains reflect host range and host plant biogeography.</title>
        <authorList>
            <person name="Normand P."/>
            <person name="Lapierre P."/>
            <person name="Tisa L.S."/>
            <person name="Gogarten J.P."/>
            <person name="Alloisio N."/>
            <person name="Bagnarol E."/>
            <person name="Bassi C.A."/>
            <person name="Berry A.M."/>
            <person name="Bickhart D.M."/>
            <person name="Choisne N."/>
            <person name="Couloux A."/>
            <person name="Cournoyer B."/>
            <person name="Cruveiller S."/>
            <person name="Daubin V."/>
            <person name="Demange N."/>
            <person name="Francino M.P."/>
            <person name="Goltsman E."/>
            <person name="Huang Y."/>
            <person name="Kopp O.R."/>
            <person name="Labarre L."/>
            <person name="Lapidus A."/>
            <person name="Lavire C."/>
            <person name="Marechal J."/>
            <person name="Martinez M."/>
            <person name="Mastronunzio J.E."/>
            <person name="Mullin B.C."/>
            <person name="Niemann J."/>
            <person name="Pujic P."/>
            <person name="Rawnsley T."/>
            <person name="Rouy Z."/>
            <person name="Schenowitz C."/>
            <person name="Sellstedt A."/>
            <person name="Tavares F."/>
            <person name="Tomkins J.P."/>
            <person name="Vallenet D."/>
            <person name="Valverde C."/>
            <person name="Wall L.G."/>
            <person name="Wang Y."/>
            <person name="Medigue C."/>
            <person name="Benson D.R."/>
        </authorList>
    </citation>
    <scope>NUCLEOTIDE SEQUENCE [LARGE SCALE GENOMIC DNA]</scope>
    <source>
        <strain evidence="3">DSM 45986 / CECT 9034 / ACN14a</strain>
    </source>
</reference>
<dbReference type="Pfam" id="PF05721">
    <property type="entry name" value="PhyH"/>
    <property type="match status" value="1"/>
</dbReference>
<dbReference type="RefSeq" id="WP_011601555.1">
    <property type="nucleotide sequence ID" value="NC_008278.1"/>
</dbReference>
<organism evidence="2 3">
    <name type="scientific">Frankia alni (strain DSM 45986 / CECT 9034 / ACN14a)</name>
    <dbReference type="NCBI Taxonomy" id="326424"/>
    <lineage>
        <taxon>Bacteria</taxon>
        <taxon>Bacillati</taxon>
        <taxon>Actinomycetota</taxon>
        <taxon>Actinomycetes</taxon>
        <taxon>Frankiales</taxon>
        <taxon>Frankiaceae</taxon>
        <taxon>Frankia</taxon>
    </lineage>
</organism>
<dbReference type="OrthoDB" id="9796766at2"/>